<dbReference type="EMBL" id="MT141338">
    <property type="protein sequence ID" value="QJA58749.1"/>
    <property type="molecule type" value="Genomic_DNA"/>
</dbReference>
<feature type="region of interest" description="Disordered" evidence="1">
    <location>
        <begin position="69"/>
        <end position="89"/>
    </location>
</feature>
<name>A0A6M3IML1_9ZZZZ</name>
<evidence type="ECO:0000313" key="2">
    <source>
        <dbReference type="EMBL" id="QJA58749.1"/>
    </source>
</evidence>
<sequence length="89" mass="10055">MEETIFETPEPQWGEREEASGDPLWNKYQRDKTPLCAIKPPKGPPVYSLHILLARLTLERIAGNVNTETLETQGDRGEEHGIVSEVPED</sequence>
<accession>A0A6M3IML1</accession>
<feature type="compositionally biased region" description="Basic and acidic residues" evidence="1">
    <location>
        <begin position="73"/>
        <end position="82"/>
    </location>
</feature>
<evidence type="ECO:0000313" key="3">
    <source>
        <dbReference type="EMBL" id="QJA79227.1"/>
    </source>
</evidence>
<feature type="region of interest" description="Disordered" evidence="1">
    <location>
        <begin position="1"/>
        <end position="25"/>
    </location>
</feature>
<reference evidence="2" key="1">
    <citation type="submission" date="2020-03" db="EMBL/GenBank/DDBJ databases">
        <title>The deep terrestrial virosphere.</title>
        <authorList>
            <person name="Holmfeldt K."/>
            <person name="Nilsson E."/>
            <person name="Simone D."/>
            <person name="Lopez-Fernandez M."/>
            <person name="Wu X."/>
            <person name="de Brujin I."/>
            <person name="Lundin D."/>
            <person name="Andersson A."/>
            <person name="Bertilsson S."/>
            <person name="Dopson M."/>
        </authorList>
    </citation>
    <scope>NUCLEOTIDE SEQUENCE</scope>
    <source>
        <strain evidence="3">MM415A00925</strain>
        <strain evidence="2">MM415B01408</strain>
    </source>
</reference>
<protein>
    <submittedName>
        <fullName evidence="2">Uncharacterized protein</fullName>
    </submittedName>
</protein>
<gene>
    <name evidence="3" type="ORF">MM415A00925_0003</name>
    <name evidence="2" type="ORF">MM415B01408_0003</name>
</gene>
<dbReference type="EMBL" id="MT142373">
    <property type="protein sequence ID" value="QJA79227.1"/>
    <property type="molecule type" value="Genomic_DNA"/>
</dbReference>
<proteinExistence type="predicted"/>
<dbReference type="AlphaFoldDB" id="A0A6M3IML1"/>
<organism evidence="2">
    <name type="scientific">viral metagenome</name>
    <dbReference type="NCBI Taxonomy" id="1070528"/>
    <lineage>
        <taxon>unclassified sequences</taxon>
        <taxon>metagenomes</taxon>
        <taxon>organismal metagenomes</taxon>
    </lineage>
</organism>
<evidence type="ECO:0000256" key="1">
    <source>
        <dbReference type="SAM" id="MobiDB-lite"/>
    </source>
</evidence>